<organism evidence="2 3">
    <name type="scientific">Crassostrea virginica</name>
    <name type="common">Eastern oyster</name>
    <dbReference type="NCBI Taxonomy" id="6565"/>
    <lineage>
        <taxon>Eukaryota</taxon>
        <taxon>Metazoa</taxon>
        <taxon>Spiralia</taxon>
        <taxon>Lophotrochozoa</taxon>
        <taxon>Mollusca</taxon>
        <taxon>Bivalvia</taxon>
        <taxon>Autobranchia</taxon>
        <taxon>Pteriomorphia</taxon>
        <taxon>Ostreida</taxon>
        <taxon>Ostreoidea</taxon>
        <taxon>Ostreidae</taxon>
        <taxon>Crassostrea</taxon>
    </lineage>
</organism>
<dbReference type="RefSeq" id="XP_022287521.1">
    <property type="nucleotide sequence ID" value="XM_022431813.1"/>
</dbReference>
<dbReference type="InterPro" id="IPR012337">
    <property type="entry name" value="RNaseH-like_sf"/>
</dbReference>
<dbReference type="PANTHER" id="PTHR37162">
    <property type="entry name" value="HAT FAMILY DIMERISATION DOMAINCONTAINING PROTEIN-RELATED"/>
    <property type="match status" value="1"/>
</dbReference>
<dbReference type="KEGG" id="cvn:111100166"/>
<accession>A0A8B8A7U3</accession>
<feature type="region of interest" description="Disordered" evidence="1">
    <location>
        <begin position="365"/>
        <end position="404"/>
    </location>
</feature>
<gene>
    <name evidence="3" type="primary">LOC111100166</name>
</gene>
<sequence length="562" mass="64136">MGKRKSNAEEESPEKKRKKNTQKYLKSYTELWPCLLPSRKGVFFVHCSVCVSDFSCMHAGKNDCKRHIESKQHKDYELLKSNQKAITTYIAPVCSTSQQLQVTNAEILMCEFICQSNLPLSTADTMTKLIKKMCPDSKIAAEIKCGRNKTTAFLHDLARLTQKNLADRMRSGPFTISTDGSNDDTSKQFPLVVRTIDPESKAVNSELLSTPICNESATGENIFMLMDAEFQSRDIPWSNCIAFGSDNASVMTGNKKGVIAFIERKQPSIYLSGCPLHLVHIAAKKAAGCLPPVDDVLVDIYYYFNKSDKRKSEFKDVQELCDLDQLKMIKHVCTRWLSIGRCVERLLDNWDALKVYFKSQKDLQDSKKKPLPTKSSIKDSSNSKKSMDNRNVSVDGGKLKHDNKKETASSKVMFEKVYMEPSYAEKKVESILTFVRSPTNKLYVLFLSYSIKVYEEILTCLQAEDPKIHILRRSLLKLLRSLLVRFVKPSAIANQPLDKVEYHLRYNIKPDSELVIGESATEFIKRKSENHLKDIRIQEFYKNVVCYFTEACDYIKKKTAIK</sequence>
<dbReference type="OrthoDB" id="6151961at2759"/>
<name>A0A8B8A7U3_CRAVI</name>
<reference evidence="3" key="1">
    <citation type="submission" date="2025-08" db="UniProtKB">
        <authorList>
            <consortium name="RefSeq"/>
        </authorList>
    </citation>
    <scope>IDENTIFICATION</scope>
    <source>
        <tissue evidence="3">Whole sample</tissue>
    </source>
</reference>
<dbReference type="GeneID" id="111100166"/>
<feature type="region of interest" description="Disordered" evidence="1">
    <location>
        <begin position="1"/>
        <end position="21"/>
    </location>
</feature>
<keyword evidence="2" id="KW-1185">Reference proteome</keyword>
<dbReference type="AlphaFoldDB" id="A0A8B8A7U3"/>
<protein>
    <submittedName>
        <fullName evidence="3">Zinc finger BED domain-containing protein 5-like</fullName>
    </submittedName>
</protein>
<evidence type="ECO:0000256" key="1">
    <source>
        <dbReference type="SAM" id="MobiDB-lite"/>
    </source>
</evidence>
<evidence type="ECO:0000313" key="3">
    <source>
        <dbReference type="RefSeq" id="XP_022287521.1"/>
    </source>
</evidence>
<proteinExistence type="predicted"/>
<dbReference type="Proteomes" id="UP000694844">
    <property type="component" value="Chromosome 6"/>
</dbReference>
<dbReference type="PANTHER" id="PTHR37162:SF10">
    <property type="entry name" value="DUF4371 DOMAIN-CONTAINING PROTEIN"/>
    <property type="match status" value="1"/>
</dbReference>
<evidence type="ECO:0000313" key="2">
    <source>
        <dbReference type="Proteomes" id="UP000694844"/>
    </source>
</evidence>
<dbReference type="SUPFAM" id="SSF53098">
    <property type="entry name" value="Ribonuclease H-like"/>
    <property type="match status" value="1"/>
</dbReference>